<dbReference type="Pfam" id="PF00578">
    <property type="entry name" value="AhpC-TSA"/>
    <property type="match status" value="1"/>
</dbReference>
<evidence type="ECO:0000256" key="7">
    <source>
        <dbReference type="ARBA" id="ARBA00032824"/>
    </source>
</evidence>
<dbReference type="InterPro" id="IPR050924">
    <property type="entry name" value="Peroxiredoxin_BCP/PrxQ"/>
</dbReference>
<sequence length="152" mass="16481">MVLEDGAAAPTVTAPNQDGETIELAFEAPTVLYFYPKDDTPGCTIEATQFQRERETYREAGVDVYGVSTDDVDSHRSFCESEGLEFDLLADPDGEVADAFDVERRDSGVTARTTFVLADGEVQAVYEGVDPDGHARNVLLDALDDGLVTLPE</sequence>
<name>A0ABD5PJE7_9EURY</name>
<keyword evidence="12" id="KW-1185">Reference proteome</keyword>
<keyword evidence="3" id="KW-0049">Antioxidant</keyword>
<evidence type="ECO:0000256" key="3">
    <source>
        <dbReference type="ARBA" id="ARBA00022862"/>
    </source>
</evidence>
<proteinExistence type="inferred from homology"/>
<dbReference type="InterPro" id="IPR000866">
    <property type="entry name" value="AhpC/TSA"/>
</dbReference>
<evidence type="ECO:0000259" key="10">
    <source>
        <dbReference type="PROSITE" id="PS51352"/>
    </source>
</evidence>
<dbReference type="EMBL" id="JBHSFA010000002">
    <property type="protein sequence ID" value="MFC4540553.1"/>
    <property type="molecule type" value="Genomic_DNA"/>
</dbReference>
<dbReference type="PROSITE" id="PS51352">
    <property type="entry name" value="THIOREDOXIN_2"/>
    <property type="match status" value="1"/>
</dbReference>
<dbReference type="AlphaFoldDB" id="A0ABD5PJE7"/>
<evidence type="ECO:0000256" key="4">
    <source>
        <dbReference type="ARBA" id="ARBA00023002"/>
    </source>
</evidence>
<evidence type="ECO:0000256" key="8">
    <source>
        <dbReference type="ARBA" id="ARBA00038489"/>
    </source>
</evidence>
<dbReference type="CDD" id="cd03017">
    <property type="entry name" value="PRX_BCP"/>
    <property type="match status" value="1"/>
</dbReference>
<dbReference type="Proteomes" id="UP001595898">
    <property type="component" value="Unassembled WGS sequence"/>
</dbReference>
<evidence type="ECO:0000256" key="9">
    <source>
        <dbReference type="ARBA" id="ARBA00049091"/>
    </source>
</evidence>
<protein>
    <recommendedName>
        <fullName evidence="1">thioredoxin-dependent peroxiredoxin</fullName>
        <ecNumber evidence="1">1.11.1.24</ecNumber>
    </recommendedName>
    <alternativeName>
        <fullName evidence="7">Thioredoxin peroxidase</fullName>
    </alternativeName>
</protein>
<evidence type="ECO:0000256" key="6">
    <source>
        <dbReference type="ARBA" id="ARBA00023284"/>
    </source>
</evidence>
<keyword evidence="2 11" id="KW-0575">Peroxidase</keyword>
<dbReference type="SUPFAM" id="SSF52833">
    <property type="entry name" value="Thioredoxin-like"/>
    <property type="match status" value="1"/>
</dbReference>
<accession>A0ABD5PJE7</accession>
<dbReference type="InterPro" id="IPR013766">
    <property type="entry name" value="Thioredoxin_domain"/>
</dbReference>
<keyword evidence="5" id="KW-1015">Disulfide bond</keyword>
<dbReference type="PANTHER" id="PTHR42801">
    <property type="entry name" value="THIOREDOXIN-DEPENDENT PEROXIDE REDUCTASE"/>
    <property type="match status" value="1"/>
</dbReference>
<evidence type="ECO:0000256" key="2">
    <source>
        <dbReference type="ARBA" id="ARBA00022559"/>
    </source>
</evidence>
<keyword evidence="6" id="KW-0676">Redox-active center</keyword>
<evidence type="ECO:0000313" key="12">
    <source>
        <dbReference type="Proteomes" id="UP001595898"/>
    </source>
</evidence>
<keyword evidence="4 11" id="KW-0560">Oxidoreductase</keyword>
<comment type="similarity">
    <text evidence="8">Belongs to the peroxiredoxin family. BCP/PrxQ subfamily.</text>
</comment>
<dbReference type="InterPro" id="IPR036249">
    <property type="entry name" value="Thioredoxin-like_sf"/>
</dbReference>
<reference evidence="11 12" key="1">
    <citation type="journal article" date="2019" name="Int. J. Syst. Evol. Microbiol.">
        <title>The Global Catalogue of Microorganisms (GCM) 10K type strain sequencing project: providing services to taxonomists for standard genome sequencing and annotation.</title>
        <authorList>
            <consortium name="The Broad Institute Genomics Platform"/>
            <consortium name="The Broad Institute Genome Sequencing Center for Infectious Disease"/>
            <person name="Wu L."/>
            <person name="Ma J."/>
        </authorList>
    </citation>
    <scope>NUCLEOTIDE SEQUENCE [LARGE SCALE GENOMIC DNA]</scope>
    <source>
        <strain evidence="11 12">WLHS5</strain>
    </source>
</reference>
<evidence type="ECO:0000313" key="11">
    <source>
        <dbReference type="EMBL" id="MFC4540553.1"/>
    </source>
</evidence>
<organism evidence="11 12">
    <name type="scientific">Halosolutus amylolyticus</name>
    <dbReference type="NCBI Taxonomy" id="2932267"/>
    <lineage>
        <taxon>Archaea</taxon>
        <taxon>Methanobacteriati</taxon>
        <taxon>Methanobacteriota</taxon>
        <taxon>Stenosarchaea group</taxon>
        <taxon>Halobacteria</taxon>
        <taxon>Halobacteriales</taxon>
        <taxon>Natrialbaceae</taxon>
        <taxon>Halosolutus</taxon>
    </lineage>
</organism>
<dbReference type="PANTHER" id="PTHR42801:SF4">
    <property type="entry name" value="AHPC_TSA FAMILY PROTEIN"/>
    <property type="match status" value="1"/>
</dbReference>
<evidence type="ECO:0000256" key="5">
    <source>
        <dbReference type="ARBA" id="ARBA00023157"/>
    </source>
</evidence>
<dbReference type="EC" id="1.11.1.24" evidence="1"/>
<evidence type="ECO:0000256" key="1">
    <source>
        <dbReference type="ARBA" id="ARBA00013017"/>
    </source>
</evidence>
<dbReference type="RefSeq" id="WP_250138721.1">
    <property type="nucleotide sequence ID" value="NZ_JALIQP010000001.1"/>
</dbReference>
<dbReference type="Gene3D" id="3.40.30.10">
    <property type="entry name" value="Glutaredoxin"/>
    <property type="match status" value="1"/>
</dbReference>
<comment type="catalytic activity">
    <reaction evidence="9">
        <text>a hydroperoxide + [thioredoxin]-dithiol = an alcohol + [thioredoxin]-disulfide + H2O</text>
        <dbReference type="Rhea" id="RHEA:62620"/>
        <dbReference type="Rhea" id="RHEA-COMP:10698"/>
        <dbReference type="Rhea" id="RHEA-COMP:10700"/>
        <dbReference type="ChEBI" id="CHEBI:15377"/>
        <dbReference type="ChEBI" id="CHEBI:29950"/>
        <dbReference type="ChEBI" id="CHEBI:30879"/>
        <dbReference type="ChEBI" id="CHEBI:35924"/>
        <dbReference type="ChEBI" id="CHEBI:50058"/>
        <dbReference type="EC" id="1.11.1.24"/>
    </reaction>
</comment>
<dbReference type="GO" id="GO:0140824">
    <property type="term" value="F:thioredoxin-dependent peroxiredoxin activity"/>
    <property type="evidence" value="ECO:0007669"/>
    <property type="project" value="UniProtKB-EC"/>
</dbReference>
<gene>
    <name evidence="11" type="ORF">ACFO5R_01270</name>
</gene>
<comment type="caution">
    <text evidence="11">The sequence shown here is derived from an EMBL/GenBank/DDBJ whole genome shotgun (WGS) entry which is preliminary data.</text>
</comment>
<feature type="domain" description="Thioredoxin" evidence="10">
    <location>
        <begin position="3"/>
        <end position="148"/>
    </location>
</feature>